<evidence type="ECO:0008006" key="6">
    <source>
        <dbReference type="Google" id="ProtNLM"/>
    </source>
</evidence>
<name>A0A0N7LNL7_9RHOB</name>
<feature type="chain" id="PRO_5011148718" description="DUF5666 domain-containing protein" evidence="1">
    <location>
        <begin position="21"/>
        <end position="181"/>
    </location>
</feature>
<reference evidence="5" key="2">
    <citation type="submission" date="2015-09" db="EMBL/GenBank/DDBJ databases">
        <authorList>
            <person name="Rodrigo-Torres L."/>
            <person name="Arahal D.R."/>
        </authorList>
    </citation>
    <scope>NUCLEOTIDE SEQUENCE [LARGE SCALE GENOMIC DNA]</scope>
    <source>
        <strain evidence="5">CECT 4293</strain>
    </source>
</reference>
<evidence type="ECO:0000313" key="3">
    <source>
        <dbReference type="EMBL" id="CUH48813.1"/>
    </source>
</evidence>
<dbReference type="EMBL" id="CYPU01000047">
    <property type="protein sequence ID" value="CUH48813.1"/>
    <property type="molecule type" value="Genomic_DNA"/>
</dbReference>
<evidence type="ECO:0000256" key="1">
    <source>
        <dbReference type="SAM" id="SignalP"/>
    </source>
</evidence>
<reference evidence="2 4" key="1">
    <citation type="submission" date="2015-09" db="EMBL/GenBank/DDBJ databases">
        <authorList>
            <consortium name="Swine Surveillance"/>
        </authorList>
    </citation>
    <scope>NUCLEOTIDE SEQUENCE [LARGE SCALE GENOMIC DNA]</scope>
    <source>
        <strain evidence="3 4">CECT 4292</strain>
        <strain evidence="2">CECT 4293</strain>
    </source>
</reference>
<sequence length="181" mass="18978">MLTKLLVPAFFLILPALSFAQTAERSVTIEADATVKSVDPDTRLIVLQNSETGEEETIVAGPEVVNFDQIETGDTVKAVYTLGVAATMAFPGEVDSMVELEGQAAEGSTPGVAAGTMVTLILTFVSFDAANSIATVTDSSGTEQMIEVETDVGREFVEQLSPGDRVALSFTEGLAVGIVEE</sequence>
<dbReference type="Proteomes" id="UP000050786">
    <property type="component" value="Unassembled WGS sequence"/>
</dbReference>
<evidence type="ECO:0000313" key="5">
    <source>
        <dbReference type="Proteomes" id="UP000050786"/>
    </source>
</evidence>
<feature type="signal peptide" evidence="1">
    <location>
        <begin position="1"/>
        <end position="20"/>
    </location>
</feature>
<dbReference type="AlphaFoldDB" id="A0A0N7LNL7"/>
<evidence type="ECO:0000313" key="4">
    <source>
        <dbReference type="Proteomes" id="UP000050783"/>
    </source>
</evidence>
<dbReference type="Proteomes" id="UP000050783">
    <property type="component" value="Unassembled WGS sequence"/>
</dbReference>
<dbReference type="EMBL" id="CYPS01000027">
    <property type="protein sequence ID" value="CUH42772.1"/>
    <property type="molecule type" value="Genomic_DNA"/>
</dbReference>
<gene>
    <name evidence="3" type="ORF">RUA4292_03003</name>
    <name evidence="2" type="ORF">RUM4293_01661</name>
</gene>
<evidence type="ECO:0000313" key="2">
    <source>
        <dbReference type="EMBL" id="CUH42772.1"/>
    </source>
</evidence>
<proteinExistence type="predicted"/>
<keyword evidence="1" id="KW-0732">Signal</keyword>
<dbReference type="STRING" id="81569.RUM4293_01661"/>
<accession>A0A0N7LNL7</accession>
<keyword evidence="5" id="KW-1185">Reference proteome</keyword>
<protein>
    <recommendedName>
        <fullName evidence="6">DUF5666 domain-containing protein</fullName>
    </recommendedName>
</protein>
<organism evidence="2 5">
    <name type="scientific">Ruegeria atlantica</name>
    <dbReference type="NCBI Taxonomy" id="81569"/>
    <lineage>
        <taxon>Bacteria</taxon>
        <taxon>Pseudomonadati</taxon>
        <taxon>Pseudomonadota</taxon>
        <taxon>Alphaproteobacteria</taxon>
        <taxon>Rhodobacterales</taxon>
        <taxon>Roseobacteraceae</taxon>
        <taxon>Ruegeria</taxon>
    </lineage>
</organism>